<dbReference type="Proteomes" id="UP000272729">
    <property type="component" value="Unassembled WGS sequence"/>
</dbReference>
<dbReference type="OrthoDB" id="9808049at2"/>
<dbReference type="PANTHER" id="PTHR43539:SF78">
    <property type="entry name" value="FLAVIN-CONTAINING MONOOXYGENASE"/>
    <property type="match status" value="1"/>
</dbReference>
<keyword evidence="1" id="KW-0560">Oxidoreductase</keyword>
<reference evidence="2 3" key="1">
    <citation type="submission" date="2018-10" db="EMBL/GenBank/DDBJ databases">
        <title>Sequencing the genomes of 1000 actinobacteria strains.</title>
        <authorList>
            <person name="Klenk H.-P."/>
        </authorList>
    </citation>
    <scope>NUCLEOTIDE SEQUENCE [LARGE SCALE GENOMIC DNA]</scope>
    <source>
        <strain evidence="2 3">DSM 43911</strain>
    </source>
</reference>
<dbReference type="GO" id="GO:0050661">
    <property type="term" value="F:NADP binding"/>
    <property type="evidence" value="ECO:0007669"/>
    <property type="project" value="InterPro"/>
</dbReference>
<dbReference type="Pfam" id="PF13738">
    <property type="entry name" value="Pyr_redox_3"/>
    <property type="match status" value="1"/>
</dbReference>
<dbReference type="AlphaFoldDB" id="A0A495XKC3"/>
<dbReference type="PRINTS" id="PR00469">
    <property type="entry name" value="PNDRDTASEII"/>
</dbReference>
<evidence type="ECO:0000313" key="2">
    <source>
        <dbReference type="EMBL" id="RKT74567.1"/>
    </source>
</evidence>
<evidence type="ECO:0000313" key="3">
    <source>
        <dbReference type="Proteomes" id="UP000272729"/>
    </source>
</evidence>
<dbReference type="GO" id="GO:0050660">
    <property type="term" value="F:flavin adenine dinucleotide binding"/>
    <property type="evidence" value="ECO:0007669"/>
    <property type="project" value="InterPro"/>
</dbReference>
<dbReference type="GO" id="GO:0004497">
    <property type="term" value="F:monooxygenase activity"/>
    <property type="evidence" value="ECO:0007669"/>
    <property type="project" value="TreeGrafter"/>
</dbReference>
<keyword evidence="3" id="KW-1185">Reference proteome</keyword>
<dbReference type="Gene3D" id="3.50.50.60">
    <property type="entry name" value="FAD/NAD(P)-binding domain"/>
    <property type="match status" value="1"/>
</dbReference>
<dbReference type="RefSeq" id="WP_121229441.1">
    <property type="nucleotide sequence ID" value="NZ_JBIUBA010000003.1"/>
</dbReference>
<sequence>MTGRAIVLGAGSAGLASAAALRRSGWEVVVLEAGEEVGHRWRHRYRSLRLNTLRALSGLPGLAIPKSEGNWPSGAGFAAYLRTYAAHHRLDVRTSTPALAVTRDTSWQVDTPDGRLAADVLVVATGNAAEPVVPDWAADFTGEVLHSADYRVPEPFAGKHVLVVGSGNSATEIATDLVAHAQSVRLSVRTAPLLVPTSNLGVSTHRVSVLGARLPDALWDKLSLGSHWSLYRDLVRYGLGTPAVGSHTRFRQTGMAPVAERGFARAVRDGRIEVVPGTRKAHGGEVLLDDDRTVRPDVLVLATGYRPSFPGLLSDFGVLDPDGKPLRWGAPLPGAPGLFVVGGPSLQGDIREHGREAVRVARSATSASVREGAR</sequence>
<dbReference type="PIRSF" id="PIRSF000332">
    <property type="entry name" value="FMO"/>
    <property type="match status" value="1"/>
</dbReference>
<dbReference type="EMBL" id="RBXR01000001">
    <property type="protein sequence ID" value="RKT74567.1"/>
    <property type="molecule type" value="Genomic_DNA"/>
</dbReference>
<dbReference type="InterPro" id="IPR000960">
    <property type="entry name" value="Flavin_mOase"/>
</dbReference>
<dbReference type="PANTHER" id="PTHR43539">
    <property type="entry name" value="FLAVIN-BINDING MONOOXYGENASE-LIKE PROTEIN (AFU_ORTHOLOGUE AFUA_4G09220)"/>
    <property type="match status" value="1"/>
</dbReference>
<dbReference type="SUPFAM" id="SSF51905">
    <property type="entry name" value="FAD/NAD(P)-binding domain"/>
    <property type="match status" value="2"/>
</dbReference>
<dbReference type="PRINTS" id="PR00368">
    <property type="entry name" value="FADPNR"/>
</dbReference>
<evidence type="ECO:0000256" key="1">
    <source>
        <dbReference type="ARBA" id="ARBA00023002"/>
    </source>
</evidence>
<dbReference type="GO" id="GO:0005829">
    <property type="term" value="C:cytosol"/>
    <property type="evidence" value="ECO:0007669"/>
    <property type="project" value="TreeGrafter"/>
</dbReference>
<dbReference type="InterPro" id="IPR036188">
    <property type="entry name" value="FAD/NAD-bd_sf"/>
</dbReference>
<accession>A0A495XKC3</accession>
<proteinExistence type="predicted"/>
<dbReference type="InterPro" id="IPR050982">
    <property type="entry name" value="Auxin_biosynth/cation_transpt"/>
</dbReference>
<comment type="caution">
    <text evidence="2">The sequence shown here is derived from an EMBL/GenBank/DDBJ whole genome shotgun (WGS) entry which is preliminary data.</text>
</comment>
<name>A0A495XKC3_9PSEU</name>
<organism evidence="2 3">
    <name type="scientific">Saccharothrix variisporea</name>
    <dbReference type="NCBI Taxonomy" id="543527"/>
    <lineage>
        <taxon>Bacteria</taxon>
        <taxon>Bacillati</taxon>
        <taxon>Actinomycetota</taxon>
        <taxon>Actinomycetes</taxon>
        <taxon>Pseudonocardiales</taxon>
        <taxon>Pseudonocardiaceae</taxon>
        <taxon>Saccharothrix</taxon>
    </lineage>
</organism>
<gene>
    <name evidence="2" type="ORF">DFJ66_7929</name>
</gene>
<protein>
    <submittedName>
        <fullName evidence="2">Cation diffusion facilitator CzcD-associated flavoprotein CzcO</fullName>
    </submittedName>
</protein>